<gene>
    <name evidence="1" type="ORF">CCMP2556_LOCUS16602</name>
</gene>
<protein>
    <submittedName>
        <fullName evidence="1">Uncharacterized protein</fullName>
    </submittedName>
</protein>
<dbReference type="EMBL" id="CAXAMN010008890">
    <property type="protein sequence ID" value="CAK9027036.1"/>
    <property type="molecule type" value="Genomic_DNA"/>
</dbReference>
<keyword evidence="2" id="KW-1185">Reference proteome</keyword>
<proteinExistence type="predicted"/>
<organism evidence="1 2">
    <name type="scientific">Durusdinium trenchii</name>
    <dbReference type="NCBI Taxonomy" id="1381693"/>
    <lineage>
        <taxon>Eukaryota</taxon>
        <taxon>Sar</taxon>
        <taxon>Alveolata</taxon>
        <taxon>Dinophyceae</taxon>
        <taxon>Suessiales</taxon>
        <taxon>Symbiodiniaceae</taxon>
        <taxon>Durusdinium</taxon>
    </lineage>
</organism>
<sequence>MRQDACRKTDRLPLNSLQPLRQLVQSSALHGRLGLLEVPLVKELLDVEVDCSTPCLREPNADRDGLHTSVDPVLWLRDLAEYFATTRSGVPWCFSPPEDEHRSCQGEIRGFCDQRPIGLCNNLICLTGV</sequence>
<evidence type="ECO:0000313" key="1">
    <source>
        <dbReference type="EMBL" id="CAK9027036.1"/>
    </source>
</evidence>
<evidence type="ECO:0000313" key="2">
    <source>
        <dbReference type="Proteomes" id="UP001642484"/>
    </source>
</evidence>
<reference evidence="1 2" key="1">
    <citation type="submission" date="2024-02" db="EMBL/GenBank/DDBJ databases">
        <authorList>
            <person name="Chen Y."/>
            <person name="Shah S."/>
            <person name="Dougan E. K."/>
            <person name="Thang M."/>
            <person name="Chan C."/>
        </authorList>
    </citation>
    <scope>NUCLEOTIDE SEQUENCE [LARGE SCALE GENOMIC DNA]</scope>
</reference>
<comment type="caution">
    <text evidence="1">The sequence shown here is derived from an EMBL/GenBank/DDBJ whole genome shotgun (WGS) entry which is preliminary data.</text>
</comment>
<accession>A0ABP0KK55</accession>
<dbReference type="Proteomes" id="UP001642484">
    <property type="component" value="Unassembled WGS sequence"/>
</dbReference>
<name>A0ABP0KK55_9DINO</name>